<keyword evidence="2" id="KW-1185">Reference proteome</keyword>
<sequence>MGGGGGYAVTNSSEFFDFVGGTYPDAGMATLSPNLQENFRVPLGLPDGVQTCHVEINLADLPSDPGLRPGIMDYNPMTEIKYAEHICKKPDIGHQSGGESTVGEGFSNWKKCDRIRTHVGGPNSAHNQALGKCEVLLNQRQHIQDNQSNKDRTMYRIRLNATVNCIQFLLKQGLPFRGNDESEDSSNQGNFLELLKFLSNHNEEVRGVTFDNAPQNLKLVAPTIQKEIVSAAACETIKVIVIELDDAQFSVLADEAHT</sequence>
<evidence type="ECO:0000313" key="2">
    <source>
        <dbReference type="Proteomes" id="UP001062846"/>
    </source>
</evidence>
<proteinExistence type="predicted"/>
<accession>A0ACC0Q7C0</accession>
<dbReference type="Proteomes" id="UP001062846">
    <property type="component" value="Chromosome 1"/>
</dbReference>
<reference evidence="1" key="1">
    <citation type="submission" date="2022-02" db="EMBL/GenBank/DDBJ databases">
        <title>Plant Genome Project.</title>
        <authorList>
            <person name="Zhang R.-G."/>
        </authorList>
    </citation>
    <scope>NUCLEOTIDE SEQUENCE</scope>
    <source>
        <strain evidence="1">AT1</strain>
    </source>
</reference>
<organism evidence="1 2">
    <name type="scientific">Rhododendron molle</name>
    <name type="common">Chinese azalea</name>
    <name type="synonym">Azalea mollis</name>
    <dbReference type="NCBI Taxonomy" id="49168"/>
    <lineage>
        <taxon>Eukaryota</taxon>
        <taxon>Viridiplantae</taxon>
        <taxon>Streptophyta</taxon>
        <taxon>Embryophyta</taxon>
        <taxon>Tracheophyta</taxon>
        <taxon>Spermatophyta</taxon>
        <taxon>Magnoliopsida</taxon>
        <taxon>eudicotyledons</taxon>
        <taxon>Gunneridae</taxon>
        <taxon>Pentapetalae</taxon>
        <taxon>asterids</taxon>
        <taxon>Ericales</taxon>
        <taxon>Ericaceae</taxon>
        <taxon>Ericoideae</taxon>
        <taxon>Rhodoreae</taxon>
        <taxon>Rhododendron</taxon>
    </lineage>
</organism>
<protein>
    <submittedName>
        <fullName evidence="1">Uncharacterized protein</fullName>
    </submittedName>
</protein>
<dbReference type="EMBL" id="CM046388">
    <property type="protein sequence ID" value="KAI8572727.1"/>
    <property type="molecule type" value="Genomic_DNA"/>
</dbReference>
<gene>
    <name evidence="1" type="ORF">RHMOL_Rhmol01G0222100</name>
</gene>
<name>A0ACC0Q7C0_RHOML</name>
<evidence type="ECO:0000313" key="1">
    <source>
        <dbReference type="EMBL" id="KAI8572727.1"/>
    </source>
</evidence>
<comment type="caution">
    <text evidence="1">The sequence shown here is derived from an EMBL/GenBank/DDBJ whole genome shotgun (WGS) entry which is preliminary data.</text>
</comment>